<dbReference type="RefSeq" id="YP_009612059.1">
    <property type="nucleotide sequence ID" value="NC_042013.1"/>
</dbReference>
<sequence length="484" mass="55098">MQYTDLIEALKPSEYRLFVKGWDKERYADIFKSDKYKHDKNGYRVYIPIGSQTIKDSEVEDDVRAVLRHYEYDLVDYKKGIAKNIKNGQNIKIGKVLKKVGAENILKSYTSDPARESSKHEYVVVISRHPYDIAGMSTGRGWTSCMNLHDGGFKEYVPLEIDAGSVVAYVTKKSDPDLKNPTGRIMIKPFVNVLDPDNKDFIYFGIERKIYGTPVPGFKQAVLEWVKWVNDSNKLDDVVYVTVNKTSYDDGMENLGKAIGNKELHRHLEDLRENPDQIYKMNSATDVEMMALLEGDMSLFKDIIERFGMPSERVQKFAVEQYARNILLIPDPSDAVKMAAITDSANIITKIENPTDEMITYAVTRKPELIARFPDASEKANLRAVNTNPEVYTFIKNPTDKVSITALRQLAALLNYIPNPTKEMQMAAVSNDPYAIRYLNKHGPIDVDVQMAAVKKDPYAIDSIRKPDKKVIDYVRSRGVHVED</sequence>
<reference evidence="1 2" key="1">
    <citation type="submission" date="2017-06" db="EMBL/GenBank/DDBJ databases">
        <authorList>
            <person name="Kim H.J."/>
            <person name="Triplett B.A."/>
        </authorList>
    </citation>
    <scope>NUCLEOTIDE SEQUENCE [LARGE SCALE GENOMIC DNA]</scope>
</reference>
<protein>
    <submittedName>
        <fullName evidence="1">Uncharacterized protein</fullName>
    </submittedName>
</protein>
<dbReference type="Proteomes" id="UP000223025">
    <property type="component" value="Segment"/>
</dbReference>
<organism evidence="1 2">
    <name type="scientific">Agrobacterium phage Atu_ph07</name>
    <dbReference type="NCBI Taxonomy" id="2024264"/>
    <lineage>
        <taxon>Viruses</taxon>
        <taxon>Duplodnaviria</taxon>
        <taxon>Heunggongvirae</taxon>
        <taxon>Uroviricota</taxon>
        <taxon>Caudoviricetes</taxon>
        <taxon>Polybotosvirus</taxon>
        <taxon>Polybotosvirus Atuph07</taxon>
    </lineage>
</organism>
<dbReference type="EMBL" id="MF403008">
    <property type="protein sequence ID" value="AUZ95153.1"/>
    <property type="molecule type" value="Genomic_DNA"/>
</dbReference>
<dbReference type="KEGG" id="vg:40088397"/>
<keyword evidence="2" id="KW-1185">Reference proteome</keyword>
<dbReference type="GeneID" id="40088397"/>
<evidence type="ECO:0000313" key="2">
    <source>
        <dbReference type="Proteomes" id="UP000223025"/>
    </source>
</evidence>
<dbReference type="OrthoDB" id="35251at10239"/>
<accession>A0A2L0V045</accession>
<name>A0A2L0V045_9CAUD</name>
<evidence type="ECO:0000313" key="1">
    <source>
        <dbReference type="EMBL" id="AUZ95153.1"/>
    </source>
</evidence>
<proteinExistence type="predicted"/>